<feature type="region of interest" description="Disordered" evidence="1">
    <location>
        <begin position="23"/>
        <end position="113"/>
    </location>
</feature>
<organism evidence="3 4">
    <name type="scientific">Streptomyces prasinosporus</name>
    <dbReference type="NCBI Taxonomy" id="68256"/>
    <lineage>
        <taxon>Bacteria</taxon>
        <taxon>Bacillati</taxon>
        <taxon>Actinomycetota</taxon>
        <taxon>Actinomycetes</taxon>
        <taxon>Kitasatosporales</taxon>
        <taxon>Streptomycetaceae</taxon>
        <taxon>Streptomyces</taxon>
        <taxon>Streptomyces albogriseolus group</taxon>
    </lineage>
</organism>
<reference evidence="4" key="1">
    <citation type="journal article" date="2019" name="Int. J. Syst. Evol. Microbiol.">
        <title>The Global Catalogue of Microorganisms (GCM) 10K type strain sequencing project: providing services to taxonomists for standard genome sequencing and annotation.</title>
        <authorList>
            <consortium name="The Broad Institute Genomics Platform"/>
            <consortium name="The Broad Institute Genome Sequencing Center for Infectious Disease"/>
            <person name="Wu L."/>
            <person name="Ma J."/>
        </authorList>
    </citation>
    <scope>NUCLEOTIDE SEQUENCE [LARGE SCALE GENOMIC DNA]</scope>
    <source>
        <strain evidence="4">JCM 4816</strain>
    </source>
</reference>
<feature type="compositionally biased region" description="Low complexity" evidence="1">
    <location>
        <begin position="77"/>
        <end position="86"/>
    </location>
</feature>
<comment type="caution">
    <text evidence="3">The sequence shown here is derived from an EMBL/GenBank/DDBJ whole genome shotgun (WGS) entry which is preliminary data.</text>
</comment>
<evidence type="ECO:0000313" key="4">
    <source>
        <dbReference type="Proteomes" id="UP001501455"/>
    </source>
</evidence>
<keyword evidence="2" id="KW-0732">Signal</keyword>
<name>A0ABP6TZM5_9ACTN</name>
<feature type="compositionally biased region" description="Basic and acidic residues" evidence="1">
    <location>
        <begin position="39"/>
        <end position="48"/>
    </location>
</feature>
<evidence type="ECO:0008006" key="5">
    <source>
        <dbReference type="Google" id="ProtNLM"/>
    </source>
</evidence>
<dbReference type="Proteomes" id="UP001501455">
    <property type="component" value="Unassembled WGS sequence"/>
</dbReference>
<feature type="chain" id="PRO_5046381607" description="Secreted protein" evidence="2">
    <location>
        <begin position="22"/>
        <end position="113"/>
    </location>
</feature>
<accession>A0ABP6TZM5</accession>
<dbReference type="EMBL" id="BAAAXF010000057">
    <property type="protein sequence ID" value="GAA3500856.1"/>
    <property type="molecule type" value="Genomic_DNA"/>
</dbReference>
<sequence>MATAAAVTAALPFAATLYATARTVTSHQSWRPPLTPAREGARLTRADRTAPGPNAQQCGPDVAPPPPTPTKLTVNFTSHTATSTRATSRDALSDQAATRRNGHGRLARTPPPI</sequence>
<evidence type="ECO:0000313" key="3">
    <source>
        <dbReference type="EMBL" id="GAA3500856.1"/>
    </source>
</evidence>
<feature type="signal peptide" evidence="2">
    <location>
        <begin position="1"/>
        <end position="21"/>
    </location>
</feature>
<gene>
    <name evidence="3" type="ORF">GCM10019016_079630</name>
</gene>
<proteinExistence type="predicted"/>
<evidence type="ECO:0000256" key="1">
    <source>
        <dbReference type="SAM" id="MobiDB-lite"/>
    </source>
</evidence>
<keyword evidence="4" id="KW-1185">Reference proteome</keyword>
<protein>
    <recommendedName>
        <fullName evidence="5">Secreted protein</fullName>
    </recommendedName>
</protein>
<evidence type="ECO:0000256" key="2">
    <source>
        <dbReference type="SAM" id="SignalP"/>
    </source>
</evidence>